<dbReference type="EMBL" id="PVYX01000001">
    <property type="protein sequence ID" value="PRX56119.1"/>
    <property type="molecule type" value="Genomic_DNA"/>
</dbReference>
<gene>
    <name evidence="5" type="ORF">CLV81_0111</name>
</gene>
<accession>A0A2T0MEW9</accession>
<dbReference type="GO" id="GO:0003700">
    <property type="term" value="F:DNA-binding transcription factor activity"/>
    <property type="evidence" value="ECO:0007669"/>
    <property type="project" value="InterPro"/>
</dbReference>
<evidence type="ECO:0000256" key="2">
    <source>
        <dbReference type="ARBA" id="ARBA00023125"/>
    </source>
</evidence>
<name>A0A2T0MEW9_9FLAO</name>
<evidence type="ECO:0000256" key="1">
    <source>
        <dbReference type="ARBA" id="ARBA00023015"/>
    </source>
</evidence>
<dbReference type="SMART" id="SM00342">
    <property type="entry name" value="HTH_ARAC"/>
    <property type="match status" value="1"/>
</dbReference>
<dbReference type="AlphaFoldDB" id="A0A2T0MEW9"/>
<dbReference type="PROSITE" id="PS01124">
    <property type="entry name" value="HTH_ARAC_FAMILY_2"/>
    <property type="match status" value="1"/>
</dbReference>
<dbReference type="GO" id="GO:0043565">
    <property type="term" value="F:sequence-specific DNA binding"/>
    <property type="evidence" value="ECO:0007669"/>
    <property type="project" value="InterPro"/>
</dbReference>
<keyword evidence="2 5" id="KW-0238">DNA-binding</keyword>
<dbReference type="PANTHER" id="PTHR43280:SF28">
    <property type="entry name" value="HTH-TYPE TRANSCRIPTIONAL ACTIVATOR RHAS"/>
    <property type="match status" value="1"/>
</dbReference>
<sequence>MKSILYIKNMVCPRCIMAIEEILDKMVIPYTNVTLGEITLKDELMGEIKEELKNRLEKIGFTIINDRKGQLIEQMKNLVINKVHHSKSLDGVKWPEYMADELNLDHKYLSSLFSSVESITFEQYIINQKIERVKELLIYDELSLKEIAYQLDYSSVAYLSNQFKKITGMTPTKFKNSAIQNRNSLDEVH</sequence>
<dbReference type="PANTHER" id="PTHR43280">
    <property type="entry name" value="ARAC-FAMILY TRANSCRIPTIONAL REGULATOR"/>
    <property type="match status" value="1"/>
</dbReference>
<proteinExistence type="predicted"/>
<feature type="domain" description="HTH araC/xylS-type" evidence="4">
    <location>
        <begin position="96"/>
        <end position="177"/>
    </location>
</feature>
<dbReference type="Proteomes" id="UP000237640">
    <property type="component" value="Unassembled WGS sequence"/>
</dbReference>
<dbReference type="InterPro" id="IPR018060">
    <property type="entry name" value="HTH_AraC"/>
</dbReference>
<reference evidence="5 6" key="1">
    <citation type="submission" date="2018-03" db="EMBL/GenBank/DDBJ databases">
        <title>Genomic Encyclopedia of Archaeal and Bacterial Type Strains, Phase II (KMG-II): from individual species to whole genera.</title>
        <authorList>
            <person name="Goeker M."/>
        </authorList>
    </citation>
    <scope>NUCLEOTIDE SEQUENCE [LARGE SCALE GENOMIC DNA]</scope>
    <source>
        <strain evidence="5 6">DSM 25027</strain>
    </source>
</reference>
<evidence type="ECO:0000313" key="5">
    <source>
        <dbReference type="EMBL" id="PRX56119.1"/>
    </source>
</evidence>
<organism evidence="5 6">
    <name type="scientific">Flagellimonas meridianipacifica</name>
    <dbReference type="NCBI Taxonomy" id="1080225"/>
    <lineage>
        <taxon>Bacteria</taxon>
        <taxon>Pseudomonadati</taxon>
        <taxon>Bacteroidota</taxon>
        <taxon>Flavobacteriia</taxon>
        <taxon>Flavobacteriales</taxon>
        <taxon>Flavobacteriaceae</taxon>
        <taxon>Flagellimonas</taxon>
    </lineage>
</organism>
<dbReference type="Gene3D" id="1.10.10.60">
    <property type="entry name" value="Homeodomain-like"/>
    <property type="match status" value="1"/>
</dbReference>
<dbReference type="SUPFAM" id="SSF46689">
    <property type="entry name" value="Homeodomain-like"/>
    <property type="match status" value="1"/>
</dbReference>
<evidence type="ECO:0000259" key="4">
    <source>
        <dbReference type="PROSITE" id="PS01124"/>
    </source>
</evidence>
<keyword evidence="6" id="KW-1185">Reference proteome</keyword>
<dbReference type="Pfam" id="PF12833">
    <property type="entry name" value="HTH_18"/>
    <property type="match status" value="1"/>
</dbReference>
<keyword evidence="3" id="KW-0804">Transcription</keyword>
<dbReference type="OrthoDB" id="952277at2"/>
<keyword evidence="1" id="KW-0805">Transcription regulation</keyword>
<evidence type="ECO:0000256" key="3">
    <source>
        <dbReference type="ARBA" id="ARBA00023163"/>
    </source>
</evidence>
<comment type="caution">
    <text evidence="5">The sequence shown here is derived from an EMBL/GenBank/DDBJ whole genome shotgun (WGS) entry which is preliminary data.</text>
</comment>
<protein>
    <submittedName>
        <fullName evidence="5">AraC-like DNA-binding protein</fullName>
    </submittedName>
</protein>
<evidence type="ECO:0000313" key="6">
    <source>
        <dbReference type="Proteomes" id="UP000237640"/>
    </source>
</evidence>
<dbReference type="InterPro" id="IPR009057">
    <property type="entry name" value="Homeodomain-like_sf"/>
</dbReference>